<accession>A0A167JD93</accession>
<dbReference type="GO" id="GO:0005730">
    <property type="term" value="C:nucleolus"/>
    <property type="evidence" value="ECO:0007669"/>
    <property type="project" value="TreeGrafter"/>
</dbReference>
<dbReference type="GO" id="GO:0005737">
    <property type="term" value="C:cytoplasm"/>
    <property type="evidence" value="ECO:0007669"/>
    <property type="project" value="UniProtKB-SubCell"/>
</dbReference>
<evidence type="ECO:0000313" key="6">
    <source>
        <dbReference type="EMBL" id="KZO93478.1"/>
    </source>
</evidence>
<keyword evidence="4 6" id="KW-0255">Endonuclease</keyword>
<dbReference type="STRING" id="1330018.A0A167JD93"/>
<proteinExistence type="predicted"/>
<organism evidence="6 7">
    <name type="scientific">Calocera viscosa (strain TUFC12733)</name>
    <dbReference type="NCBI Taxonomy" id="1330018"/>
    <lineage>
        <taxon>Eukaryota</taxon>
        <taxon>Fungi</taxon>
        <taxon>Dikarya</taxon>
        <taxon>Basidiomycota</taxon>
        <taxon>Agaricomycotina</taxon>
        <taxon>Dacrymycetes</taxon>
        <taxon>Dacrymycetales</taxon>
        <taxon>Dacrymycetaceae</taxon>
        <taxon>Calocera</taxon>
    </lineage>
</organism>
<sequence length="316" mass="34735">MSTAVVESKDTYAIRMIQEHAELIEHWTRAVQAGSQEGFDNDLRDFDVPHAHQIDITGLGIEGLSYVGGLDISFVSEAEDDAEEVEGTRGSRQEAATGVEVPDAYATLVVVEYPTLELRHTITHAIHMDVPYIPTFLSYREAPAYSNLIAALRTKLDEEELQDQFPQVFLVDGNGRLHIRETGVASVVGVQANVPTIGVAKNFLPHHPDSLPPDLKPSASGHWRSTQHGMREMTRHILLYHGSWFGLYNPIRDAYAGAALIPPTSKTPLFVSPGHRISLDTAMRVTLAMGKYKIPEPVRLADKISRLAAASSRPGS</sequence>
<evidence type="ECO:0000256" key="1">
    <source>
        <dbReference type="ARBA" id="ARBA00004496"/>
    </source>
</evidence>
<name>A0A167JD93_CALVF</name>
<protein>
    <submittedName>
        <fullName evidence="6">Endonuclease V</fullName>
    </submittedName>
</protein>
<dbReference type="PANTHER" id="PTHR28511">
    <property type="entry name" value="ENDONUCLEASE V"/>
    <property type="match status" value="1"/>
</dbReference>
<dbReference type="GO" id="GO:0006281">
    <property type="term" value="P:DNA repair"/>
    <property type="evidence" value="ECO:0007669"/>
    <property type="project" value="InterPro"/>
</dbReference>
<reference evidence="6 7" key="1">
    <citation type="journal article" date="2016" name="Mol. Biol. Evol.">
        <title>Comparative Genomics of Early-Diverging Mushroom-Forming Fungi Provides Insights into the Origins of Lignocellulose Decay Capabilities.</title>
        <authorList>
            <person name="Nagy L.G."/>
            <person name="Riley R."/>
            <person name="Tritt A."/>
            <person name="Adam C."/>
            <person name="Daum C."/>
            <person name="Floudas D."/>
            <person name="Sun H."/>
            <person name="Yadav J.S."/>
            <person name="Pangilinan J."/>
            <person name="Larsson K.H."/>
            <person name="Matsuura K."/>
            <person name="Barry K."/>
            <person name="Labutti K."/>
            <person name="Kuo R."/>
            <person name="Ohm R.A."/>
            <person name="Bhattacharya S.S."/>
            <person name="Shirouzu T."/>
            <person name="Yoshinaga Y."/>
            <person name="Martin F.M."/>
            <person name="Grigoriev I.V."/>
            <person name="Hibbett D.S."/>
        </authorList>
    </citation>
    <scope>NUCLEOTIDE SEQUENCE [LARGE SCALE GENOMIC DNA]</scope>
    <source>
        <strain evidence="6 7">TUFC12733</strain>
    </source>
</reference>
<comment type="subcellular location">
    <subcellularLocation>
        <location evidence="1">Cytoplasm</location>
    </subcellularLocation>
</comment>
<evidence type="ECO:0000256" key="5">
    <source>
        <dbReference type="ARBA" id="ARBA00022801"/>
    </source>
</evidence>
<dbReference type="OrthoDB" id="20018at2759"/>
<dbReference type="CDD" id="cd06559">
    <property type="entry name" value="Endonuclease_V"/>
    <property type="match status" value="1"/>
</dbReference>
<dbReference type="GO" id="GO:0003727">
    <property type="term" value="F:single-stranded RNA binding"/>
    <property type="evidence" value="ECO:0007669"/>
    <property type="project" value="TreeGrafter"/>
</dbReference>
<gene>
    <name evidence="6" type="ORF">CALVIDRAFT_529452</name>
</gene>
<evidence type="ECO:0000256" key="2">
    <source>
        <dbReference type="ARBA" id="ARBA00022490"/>
    </source>
</evidence>
<keyword evidence="2" id="KW-0963">Cytoplasm</keyword>
<dbReference type="Gene3D" id="3.30.2170.10">
    <property type="entry name" value="archaeoglobus fulgidus dsm 4304 superfamily"/>
    <property type="match status" value="1"/>
</dbReference>
<dbReference type="PANTHER" id="PTHR28511:SF1">
    <property type="entry name" value="ENDONUCLEASE V"/>
    <property type="match status" value="1"/>
</dbReference>
<keyword evidence="7" id="KW-1185">Reference proteome</keyword>
<keyword evidence="5" id="KW-0378">Hydrolase</keyword>
<dbReference type="InterPro" id="IPR007581">
    <property type="entry name" value="Endonuclease-V"/>
</dbReference>
<evidence type="ECO:0000256" key="3">
    <source>
        <dbReference type="ARBA" id="ARBA00022722"/>
    </source>
</evidence>
<dbReference type="Proteomes" id="UP000076738">
    <property type="component" value="Unassembled WGS sequence"/>
</dbReference>
<dbReference type="EMBL" id="KV417301">
    <property type="protein sequence ID" value="KZO93478.1"/>
    <property type="molecule type" value="Genomic_DNA"/>
</dbReference>
<evidence type="ECO:0000313" key="7">
    <source>
        <dbReference type="Proteomes" id="UP000076738"/>
    </source>
</evidence>
<dbReference type="Pfam" id="PF04493">
    <property type="entry name" value="Endonuclease_5"/>
    <property type="match status" value="1"/>
</dbReference>
<keyword evidence="3" id="KW-0540">Nuclease</keyword>
<dbReference type="GO" id="GO:0016891">
    <property type="term" value="F:RNA endonuclease activity producing 5'-phosphomonoesters, hydrolytic mechanism"/>
    <property type="evidence" value="ECO:0007669"/>
    <property type="project" value="TreeGrafter"/>
</dbReference>
<evidence type="ECO:0000256" key="4">
    <source>
        <dbReference type="ARBA" id="ARBA00022759"/>
    </source>
</evidence>
<dbReference type="AlphaFoldDB" id="A0A167JD93"/>